<accession>A0A4Q7ZF47</accession>
<reference evidence="2 3" key="1">
    <citation type="submission" date="2019-02" db="EMBL/GenBank/DDBJ databases">
        <title>Sequencing the genomes of 1000 actinobacteria strains.</title>
        <authorList>
            <person name="Klenk H.-P."/>
        </authorList>
    </citation>
    <scope>NUCLEOTIDE SEQUENCE [LARGE SCALE GENOMIC DNA]</scope>
    <source>
        <strain evidence="2 3">DSM 45162</strain>
    </source>
</reference>
<evidence type="ECO:0000313" key="3">
    <source>
        <dbReference type="Proteomes" id="UP000292564"/>
    </source>
</evidence>
<keyword evidence="3" id="KW-1185">Reference proteome</keyword>
<evidence type="ECO:0000256" key="1">
    <source>
        <dbReference type="SAM" id="Phobius"/>
    </source>
</evidence>
<feature type="transmembrane region" description="Helical" evidence="1">
    <location>
        <begin position="110"/>
        <end position="135"/>
    </location>
</feature>
<keyword evidence="1" id="KW-0472">Membrane</keyword>
<feature type="transmembrane region" description="Helical" evidence="1">
    <location>
        <begin position="216"/>
        <end position="238"/>
    </location>
</feature>
<proteinExistence type="predicted"/>
<gene>
    <name evidence="2" type="ORF">EV385_1130</name>
</gene>
<dbReference type="AlphaFoldDB" id="A0A4Q7ZF47"/>
<name>A0A4Q7ZF47_9ACTN</name>
<dbReference type="EMBL" id="SHKY01000001">
    <property type="protein sequence ID" value="RZU49380.1"/>
    <property type="molecule type" value="Genomic_DNA"/>
</dbReference>
<dbReference type="OrthoDB" id="3282720at2"/>
<protein>
    <submittedName>
        <fullName evidence="2">FtsH-binding integral membrane protein</fullName>
    </submittedName>
</protein>
<keyword evidence="1" id="KW-0812">Transmembrane</keyword>
<organism evidence="2 3">
    <name type="scientific">Krasilnikovia cinnamomea</name>
    <dbReference type="NCBI Taxonomy" id="349313"/>
    <lineage>
        <taxon>Bacteria</taxon>
        <taxon>Bacillati</taxon>
        <taxon>Actinomycetota</taxon>
        <taxon>Actinomycetes</taxon>
        <taxon>Micromonosporales</taxon>
        <taxon>Micromonosporaceae</taxon>
        <taxon>Krasilnikovia</taxon>
    </lineage>
</organism>
<dbReference type="RefSeq" id="WP_130508470.1">
    <property type="nucleotide sequence ID" value="NZ_SHKY01000001.1"/>
</dbReference>
<feature type="transmembrane region" description="Helical" evidence="1">
    <location>
        <begin position="19"/>
        <end position="37"/>
    </location>
</feature>
<dbReference type="Proteomes" id="UP000292564">
    <property type="component" value="Unassembled WGS sequence"/>
</dbReference>
<feature type="transmembrane region" description="Helical" evidence="1">
    <location>
        <begin position="179"/>
        <end position="204"/>
    </location>
</feature>
<feature type="transmembrane region" description="Helical" evidence="1">
    <location>
        <begin position="141"/>
        <end position="167"/>
    </location>
</feature>
<evidence type="ECO:0000313" key="2">
    <source>
        <dbReference type="EMBL" id="RZU49380.1"/>
    </source>
</evidence>
<keyword evidence="1" id="KW-1133">Transmembrane helix</keyword>
<feature type="transmembrane region" description="Helical" evidence="1">
    <location>
        <begin position="266"/>
        <end position="288"/>
    </location>
</feature>
<comment type="caution">
    <text evidence="2">The sequence shown here is derived from an EMBL/GenBank/DDBJ whole genome shotgun (WGS) entry which is preliminary data.</text>
</comment>
<sequence length="649" mass="66456">MLANALSGYRLALIHGGRLLAAILPPLALSLIGALALDLSMGRDQVVIVDGGLLVGGGADPRWWLKLALAVAAWLLALTAGTVTVVGALRERPVDPLRALAVAVRQFPALALGTCAVGGVAVLATWAVVGVAGAVDHPFGIVLVVAAGAMIALAVARTLLGVATRVFGGSAWELTRGRVLGTAGAFLLGGVVCPVLASTFAYRLATLTASPVLADVLDAVLLTGVVAVQAGILAHVYVRRVEQRSDGADLGALDARLAPLAGGRVGWAWLGLAALALPVVLSTGVAAANPFDAPALRTTGSPGGAVAVAWPAGQHPVIVTDTAVRFCDTDLCDRYIDRDGGPPVVEGWGTAGIGPDGAVVTAAVTGSEDRGGPFIEYGRCTRAGCIRQWLPVRASAREPFGWPELAVSSAPDGAVWFALAMPSPEDRPGRPTYTISLIRCAQVPCAKPERHVVGTTERTPADGFPDGRRGRLSIGADGRPVAAFWIGHSVHVVTCDPVTCANPRATDADAAPPDARWSTPTGLGQDVVSLRHGELRVGGGGVVLAGDVGAQSGAIAVAGSELYATATVATTAVADREPGLRVRVGRPRGPWQQILWRCPRAQCTEPERVPLDLPADPPGREALAVGGDGRVLIVRPDRVLLVTPPPAAG</sequence>
<feature type="transmembrane region" description="Helical" evidence="1">
    <location>
        <begin position="63"/>
        <end position="89"/>
    </location>
</feature>